<reference evidence="2" key="3">
    <citation type="journal article" date="2017" name="Nature">
        <title>Genome sequence of the progenitor of the wheat D genome Aegilops tauschii.</title>
        <authorList>
            <person name="Luo M.C."/>
            <person name="Gu Y.Q."/>
            <person name="Puiu D."/>
            <person name="Wang H."/>
            <person name="Twardziok S.O."/>
            <person name="Deal K.R."/>
            <person name="Huo N."/>
            <person name="Zhu T."/>
            <person name="Wang L."/>
            <person name="Wang Y."/>
            <person name="McGuire P.E."/>
            <person name="Liu S."/>
            <person name="Long H."/>
            <person name="Ramasamy R.K."/>
            <person name="Rodriguez J.C."/>
            <person name="Van S.L."/>
            <person name="Yuan L."/>
            <person name="Wang Z."/>
            <person name="Xia Z."/>
            <person name="Xiao L."/>
            <person name="Anderson O.D."/>
            <person name="Ouyang S."/>
            <person name="Liang Y."/>
            <person name="Zimin A.V."/>
            <person name="Pertea G."/>
            <person name="Qi P."/>
            <person name="Bennetzen J.L."/>
            <person name="Dai X."/>
            <person name="Dawson M.W."/>
            <person name="Muller H.G."/>
            <person name="Kugler K."/>
            <person name="Rivarola-Duarte L."/>
            <person name="Spannagl M."/>
            <person name="Mayer K.F.X."/>
            <person name="Lu F.H."/>
            <person name="Bevan M.W."/>
            <person name="Leroy P."/>
            <person name="Li P."/>
            <person name="You F.M."/>
            <person name="Sun Q."/>
            <person name="Liu Z."/>
            <person name="Lyons E."/>
            <person name="Wicker T."/>
            <person name="Salzberg S.L."/>
            <person name="Devos K.M."/>
            <person name="Dvorak J."/>
        </authorList>
    </citation>
    <scope>NUCLEOTIDE SEQUENCE [LARGE SCALE GENOMIC DNA]</scope>
    <source>
        <strain evidence="2">cv. AL8/78</strain>
    </source>
</reference>
<evidence type="ECO:0000313" key="2">
    <source>
        <dbReference type="EnsemblPlants" id="AET3Gv20867100.17"/>
    </source>
</evidence>
<protein>
    <submittedName>
        <fullName evidence="2">Uncharacterized protein</fullName>
    </submittedName>
</protein>
<organism evidence="2 3">
    <name type="scientific">Aegilops tauschii subsp. strangulata</name>
    <name type="common">Goatgrass</name>
    <dbReference type="NCBI Taxonomy" id="200361"/>
    <lineage>
        <taxon>Eukaryota</taxon>
        <taxon>Viridiplantae</taxon>
        <taxon>Streptophyta</taxon>
        <taxon>Embryophyta</taxon>
        <taxon>Tracheophyta</taxon>
        <taxon>Spermatophyta</taxon>
        <taxon>Magnoliopsida</taxon>
        <taxon>Liliopsida</taxon>
        <taxon>Poales</taxon>
        <taxon>Poaceae</taxon>
        <taxon>BOP clade</taxon>
        <taxon>Pooideae</taxon>
        <taxon>Triticodae</taxon>
        <taxon>Triticeae</taxon>
        <taxon>Triticinae</taxon>
        <taxon>Aegilops</taxon>
    </lineage>
</organism>
<dbReference type="Proteomes" id="UP000015105">
    <property type="component" value="Chromosome 3D"/>
</dbReference>
<dbReference type="EnsemblPlants" id="AET3Gv20867100.17">
    <property type="protein sequence ID" value="AET3Gv20867100.17"/>
    <property type="gene ID" value="AET3Gv20867100"/>
</dbReference>
<reference evidence="2" key="5">
    <citation type="journal article" date="2021" name="G3 (Bethesda)">
        <title>Aegilops tauschii genome assembly Aet v5.0 features greater sequence contiguity and improved annotation.</title>
        <authorList>
            <person name="Wang L."/>
            <person name="Zhu T."/>
            <person name="Rodriguez J.C."/>
            <person name="Deal K.R."/>
            <person name="Dubcovsky J."/>
            <person name="McGuire P.E."/>
            <person name="Lux T."/>
            <person name="Spannagl M."/>
            <person name="Mayer K.F.X."/>
            <person name="Baldrich P."/>
            <person name="Meyers B.C."/>
            <person name="Huo N."/>
            <person name="Gu Y.Q."/>
            <person name="Zhou H."/>
            <person name="Devos K.M."/>
            <person name="Bennetzen J.L."/>
            <person name="Unver T."/>
            <person name="Budak H."/>
            <person name="Gulick P.J."/>
            <person name="Galiba G."/>
            <person name="Kalapos B."/>
            <person name="Nelson D.R."/>
            <person name="Li P."/>
            <person name="You F.M."/>
            <person name="Luo M.C."/>
            <person name="Dvorak J."/>
        </authorList>
    </citation>
    <scope>NUCLEOTIDE SEQUENCE [LARGE SCALE GENOMIC DNA]</scope>
    <source>
        <strain evidence="2">cv. AL8/78</strain>
    </source>
</reference>
<dbReference type="Gramene" id="AET3Gv20867100.17">
    <property type="protein sequence ID" value="AET3Gv20867100.17"/>
    <property type="gene ID" value="AET3Gv20867100"/>
</dbReference>
<accession>A0A453G329</accession>
<keyword evidence="3" id="KW-1185">Reference proteome</keyword>
<dbReference type="AlphaFoldDB" id="A0A453G329"/>
<keyword evidence="1" id="KW-1133">Transmembrane helix</keyword>
<name>A0A453G329_AEGTS</name>
<keyword evidence="1" id="KW-0812">Transmembrane</keyword>
<evidence type="ECO:0000256" key="1">
    <source>
        <dbReference type="SAM" id="Phobius"/>
    </source>
</evidence>
<dbReference type="PROSITE" id="PS51257">
    <property type="entry name" value="PROKAR_LIPOPROTEIN"/>
    <property type="match status" value="1"/>
</dbReference>
<proteinExistence type="predicted"/>
<reference evidence="3" key="1">
    <citation type="journal article" date="2014" name="Science">
        <title>Ancient hybridizations among the ancestral genomes of bread wheat.</title>
        <authorList>
            <consortium name="International Wheat Genome Sequencing Consortium,"/>
            <person name="Marcussen T."/>
            <person name="Sandve S.R."/>
            <person name="Heier L."/>
            <person name="Spannagl M."/>
            <person name="Pfeifer M."/>
            <person name="Jakobsen K.S."/>
            <person name="Wulff B.B."/>
            <person name="Steuernagel B."/>
            <person name="Mayer K.F."/>
            <person name="Olsen O.A."/>
        </authorList>
    </citation>
    <scope>NUCLEOTIDE SEQUENCE [LARGE SCALE GENOMIC DNA]</scope>
    <source>
        <strain evidence="3">cv. AL8/78</strain>
    </source>
</reference>
<feature type="transmembrane region" description="Helical" evidence="1">
    <location>
        <begin position="31"/>
        <end position="50"/>
    </location>
</feature>
<reference evidence="2" key="4">
    <citation type="submission" date="2019-03" db="UniProtKB">
        <authorList>
            <consortium name="EnsemblPlants"/>
        </authorList>
    </citation>
    <scope>IDENTIFICATION</scope>
</reference>
<keyword evidence="1" id="KW-0472">Membrane</keyword>
<sequence>MERRHEHSFEVCAFTMCHFPPAYPLFLSCKGTQLTVLLFYTIVSGFVIWFPKT</sequence>
<reference evidence="3" key="2">
    <citation type="journal article" date="2017" name="Nat. Plants">
        <title>The Aegilops tauschii genome reveals multiple impacts of transposons.</title>
        <authorList>
            <person name="Zhao G."/>
            <person name="Zou C."/>
            <person name="Li K."/>
            <person name="Wang K."/>
            <person name="Li T."/>
            <person name="Gao L."/>
            <person name="Zhang X."/>
            <person name="Wang H."/>
            <person name="Yang Z."/>
            <person name="Liu X."/>
            <person name="Jiang W."/>
            <person name="Mao L."/>
            <person name="Kong X."/>
            <person name="Jiao Y."/>
            <person name="Jia J."/>
        </authorList>
    </citation>
    <scope>NUCLEOTIDE SEQUENCE [LARGE SCALE GENOMIC DNA]</scope>
    <source>
        <strain evidence="3">cv. AL8/78</strain>
    </source>
</reference>
<evidence type="ECO:0000313" key="3">
    <source>
        <dbReference type="Proteomes" id="UP000015105"/>
    </source>
</evidence>